<dbReference type="AlphaFoldDB" id="A0A6M3LKX0"/>
<organism evidence="1">
    <name type="scientific">viral metagenome</name>
    <dbReference type="NCBI Taxonomy" id="1070528"/>
    <lineage>
        <taxon>unclassified sequences</taxon>
        <taxon>metagenomes</taxon>
        <taxon>organismal metagenomes</taxon>
    </lineage>
</organism>
<sequence>MEGLGIAWQSCYFCKARGWVLPWKQLLWWWWQTAAFSWLMRKFHR</sequence>
<gene>
    <name evidence="1" type="ORF">MM415B05025_0002</name>
</gene>
<reference evidence="1" key="1">
    <citation type="submission" date="2020-03" db="EMBL/GenBank/DDBJ databases">
        <title>The deep terrestrial virosphere.</title>
        <authorList>
            <person name="Holmfeldt K."/>
            <person name="Nilsson E."/>
            <person name="Simone D."/>
            <person name="Lopez-Fernandez M."/>
            <person name="Wu X."/>
            <person name="de Brujin I."/>
            <person name="Lundin D."/>
            <person name="Andersson A."/>
            <person name="Bertilsson S."/>
            <person name="Dopson M."/>
        </authorList>
    </citation>
    <scope>NUCLEOTIDE SEQUENCE</scope>
    <source>
        <strain evidence="1">MM415B05025</strain>
    </source>
</reference>
<accession>A0A6M3LKX0</accession>
<protein>
    <submittedName>
        <fullName evidence="1">Uncharacterized protein</fullName>
    </submittedName>
</protein>
<evidence type="ECO:0000313" key="1">
    <source>
        <dbReference type="EMBL" id="QJA95976.1"/>
    </source>
</evidence>
<proteinExistence type="predicted"/>
<name>A0A6M3LKX0_9ZZZZ</name>
<dbReference type="EMBL" id="MT143360">
    <property type="protein sequence ID" value="QJA95976.1"/>
    <property type="molecule type" value="Genomic_DNA"/>
</dbReference>